<proteinExistence type="predicted"/>
<evidence type="ECO:0000313" key="2">
    <source>
        <dbReference type="Proteomes" id="UP000309033"/>
    </source>
</evidence>
<accession>A0A5R8Z607</accession>
<organism evidence="1 2">
    <name type="scientific">Microbispora triticiradicis</name>
    <dbReference type="NCBI Taxonomy" id="2200763"/>
    <lineage>
        <taxon>Bacteria</taxon>
        <taxon>Bacillati</taxon>
        <taxon>Actinomycetota</taxon>
        <taxon>Actinomycetes</taxon>
        <taxon>Streptosporangiales</taxon>
        <taxon>Streptosporangiaceae</taxon>
        <taxon>Microbispora</taxon>
    </lineage>
</organism>
<keyword evidence="2" id="KW-1185">Reference proteome</keyword>
<reference evidence="1" key="1">
    <citation type="submission" date="2019-05" db="EMBL/GenBank/DDBJ databases">
        <title>Isolation, diversity and antifungal activity of Actinobacteria from wheat.</title>
        <authorList>
            <person name="Yu B."/>
        </authorList>
    </citation>
    <scope>NUCLEOTIDE SEQUENCE [LARGE SCALE GENOMIC DNA]</scope>
    <source>
        <strain evidence="1">NEAU-HEGS1-5</strain>
    </source>
</reference>
<protein>
    <recommendedName>
        <fullName evidence="3">Cell wall-active antibiotics response LiaF-like C-terminal domain-containing protein</fullName>
    </recommendedName>
</protein>
<dbReference type="AlphaFoldDB" id="A0A5R8Z607"/>
<dbReference type="PANTHER" id="PTHR40763">
    <property type="entry name" value="MEMBRANE PROTEIN-RELATED"/>
    <property type="match status" value="1"/>
</dbReference>
<comment type="caution">
    <text evidence="1">The sequence shown here is derived from an EMBL/GenBank/DDBJ whole genome shotgun (WGS) entry which is preliminary data.</text>
</comment>
<dbReference type="PANTHER" id="PTHR40763:SF5">
    <property type="entry name" value="MEMBRANE PROTEIN"/>
    <property type="match status" value="1"/>
</dbReference>
<gene>
    <name evidence="1" type="ORF">FED44_11585</name>
</gene>
<dbReference type="EMBL" id="VANP01000004">
    <property type="protein sequence ID" value="TLP60557.1"/>
    <property type="molecule type" value="Genomic_DNA"/>
</dbReference>
<dbReference type="Proteomes" id="UP000309033">
    <property type="component" value="Unassembled WGS sequence"/>
</dbReference>
<name>A0A5R8Z607_9ACTN</name>
<evidence type="ECO:0000313" key="1">
    <source>
        <dbReference type="EMBL" id="TLP60557.1"/>
    </source>
</evidence>
<dbReference type="OrthoDB" id="4208626at2"/>
<sequence length="116" mass="11915">MTNTNSSQRTDWHVSLLGGLRHRGQGRMPADTVVLTPVGGADLDLGDAEMAPVTTVTKVSLVGGVRLRVPADAAVEVEGFSLFGGRAVDPATAGASGPLVRVRSYGVFGGVKVTRA</sequence>
<evidence type="ECO:0008006" key="3">
    <source>
        <dbReference type="Google" id="ProtNLM"/>
    </source>
</evidence>